<reference evidence="11 12" key="1">
    <citation type="submission" date="2024-02" db="EMBL/GenBank/DDBJ databases">
        <title>High-quality chromosome-scale genome assembly of Pensacola bahiagrass (Paspalum notatum Flugge var. saurae).</title>
        <authorList>
            <person name="Vega J.M."/>
            <person name="Podio M."/>
            <person name="Orjuela J."/>
            <person name="Siena L.A."/>
            <person name="Pessino S.C."/>
            <person name="Combes M.C."/>
            <person name="Mariac C."/>
            <person name="Albertini E."/>
            <person name="Pupilli F."/>
            <person name="Ortiz J.P.A."/>
            <person name="Leblanc O."/>
        </authorList>
    </citation>
    <scope>NUCLEOTIDE SEQUENCE [LARGE SCALE GENOMIC DNA]</scope>
    <source>
        <strain evidence="11">R1</strain>
        <tissue evidence="11">Leaf</tissue>
    </source>
</reference>
<dbReference type="GO" id="GO:0090729">
    <property type="term" value="F:toxin activity"/>
    <property type="evidence" value="ECO:0007669"/>
    <property type="project" value="UniProtKB-KW"/>
</dbReference>
<dbReference type="PANTHER" id="PTHR33453">
    <property type="match status" value="1"/>
</dbReference>
<evidence type="ECO:0000313" key="12">
    <source>
        <dbReference type="Proteomes" id="UP001341281"/>
    </source>
</evidence>
<evidence type="ECO:0000256" key="7">
    <source>
        <dbReference type="ARBA" id="ARBA00023193"/>
    </source>
</evidence>
<gene>
    <name evidence="11" type="ORF">U9M48_004914</name>
</gene>
<dbReference type="EMBL" id="CP144745">
    <property type="protein sequence ID" value="WVZ54048.1"/>
    <property type="molecule type" value="Genomic_DNA"/>
</dbReference>
<dbReference type="Proteomes" id="UP001341281">
    <property type="component" value="Chromosome 01"/>
</dbReference>
<feature type="chain" id="PRO_5042998191" description="rRNA N-glycosylase" evidence="10">
    <location>
        <begin position="24"/>
        <end position="258"/>
    </location>
</feature>
<dbReference type="InterPro" id="IPR036041">
    <property type="entry name" value="Ribosome-inact_prot_sf"/>
</dbReference>
<dbReference type="EC" id="3.2.2.22" evidence="3 8"/>
<proteinExistence type="inferred from homology"/>
<evidence type="ECO:0000256" key="6">
    <source>
        <dbReference type="ARBA" id="ARBA00022821"/>
    </source>
</evidence>
<keyword evidence="10" id="KW-0732">Signal</keyword>
<dbReference type="GO" id="GO:0006952">
    <property type="term" value="P:defense response"/>
    <property type="evidence" value="ECO:0007669"/>
    <property type="project" value="UniProtKB-KW"/>
</dbReference>
<dbReference type="SUPFAM" id="SSF56371">
    <property type="entry name" value="Ribosome inactivating proteins (RIP)"/>
    <property type="match status" value="1"/>
</dbReference>
<accession>A0AAQ3SLL0</accession>
<dbReference type="InterPro" id="IPR016138">
    <property type="entry name" value="Ribosome_inactivat_prot_sub1"/>
</dbReference>
<evidence type="ECO:0000313" key="11">
    <source>
        <dbReference type="EMBL" id="WVZ54048.1"/>
    </source>
</evidence>
<name>A0AAQ3SLL0_PASNO</name>
<protein>
    <recommendedName>
        <fullName evidence="3 8">rRNA N-glycosylase</fullName>
        <ecNumber evidence="3 8">3.2.2.22</ecNumber>
    </recommendedName>
</protein>
<organism evidence="11 12">
    <name type="scientific">Paspalum notatum var. saurae</name>
    <dbReference type="NCBI Taxonomy" id="547442"/>
    <lineage>
        <taxon>Eukaryota</taxon>
        <taxon>Viridiplantae</taxon>
        <taxon>Streptophyta</taxon>
        <taxon>Embryophyta</taxon>
        <taxon>Tracheophyta</taxon>
        <taxon>Spermatophyta</taxon>
        <taxon>Magnoliopsida</taxon>
        <taxon>Liliopsida</taxon>
        <taxon>Poales</taxon>
        <taxon>Poaceae</taxon>
        <taxon>PACMAD clade</taxon>
        <taxon>Panicoideae</taxon>
        <taxon>Andropogonodae</taxon>
        <taxon>Paspaleae</taxon>
        <taxon>Paspalinae</taxon>
        <taxon>Paspalum</taxon>
    </lineage>
</organism>
<evidence type="ECO:0000256" key="4">
    <source>
        <dbReference type="ARBA" id="ARBA00022656"/>
    </source>
</evidence>
<evidence type="ECO:0000256" key="10">
    <source>
        <dbReference type="SAM" id="SignalP"/>
    </source>
</evidence>
<dbReference type="GO" id="GO:0030598">
    <property type="term" value="F:rRNA N-glycosylase activity"/>
    <property type="evidence" value="ECO:0007669"/>
    <property type="project" value="UniProtKB-EC"/>
</dbReference>
<evidence type="ECO:0000256" key="2">
    <source>
        <dbReference type="ARBA" id="ARBA00008544"/>
    </source>
</evidence>
<sequence length="258" mass="27702">MERPSIQSKALLLLLLVVEGTEAGYEPQDVEVESSHLGAAGPAPCHPRRQPAPPQDRRRGVPARHSPPGRWLKVTLITGSARATIALDDGGVHLHAFRNLTGTPYWSMFPGAKTLPFTGSYAGLMGDGGHENLVHVALGRVAAASSVETMSGYDPSSTPDADIQRALATFSVIISVALRFKSVRQTVTEHWEGLAYLTMEQVDNLPAWGQIPYCLYRWERDNGVWPPTSGGAIGSCGTARRAGVTNPAQALAKVDLFL</sequence>
<evidence type="ECO:0000256" key="3">
    <source>
        <dbReference type="ARBA" id="ARBA00012001"/>
    </source>
</evidence>
<keyword evidence="12" id="KW-1185">Reference proteome</keyword>
<keyword evidence="7 8" id="KW-0652">Protein synthesis inhibitor</keyword>
<comment type="catalytic activity">
    <reaction evidence="1 8">
        <text>Endohydrolysis of the N-glycosidic bond at one specific adenosine on the 28S rRNA.</text>
        <dbReference type="EC" id="3.2.2.22"/>
    </reaction>
</comment>
<dbReference type="Gene3D" id="3.40.420.10">
    <property type="entry name" value="Ricin (A subunit), domain 1"/>
    <property type="match status" value="1"/>
</dbReference>
<evidence type="ECO:0000256" key="5">
    <source>
        <dbReference type="ARBA" id="ARBA00022801"/>
    </source>
</evidence>
<dbReference type="PANTHER" id="PTHR33453:SF9">
    <property type="entry name" value="ALBUMIN B-32"/>
    <property type="match status" value="1"/>
</dbReference>
<dbReference type="Pfam" id="PF00161">
    <property type="entry name" value="RIP"/>
    <property type="match status" value="1"/>
</dbReference>
<dbReference type="GO" id="GO:0017148">
    <property type="term" value="P:negative regulation of translation"/>
    <property type="evidence" value="ECO:0007669"/>
    <property type="project" value="UniProtKB-KW"/>
</dbReference>
<keyword evidence="6 8" id="KW-0611">Plant defense</keyword>
<dbReference type="AlphaFoldDB" id="A0AAQ3SLL0"/>
<dbReference type="InterPro" id="IPR001574">
    <property type="entry name" value="Ribosome_inactivat_prot"/>
</dbReference>
<comment type="similarity">
    <text evidence="2">Belongs to the ribosome-inactivating protein family. Type 1 RIP subfamily.</text>
</comment>
<keyword evidence="5 8" id="KW-0378">Hydrolase</keyword>
<keyword evidence="4 8" id="KW-0800">Toxin</keyword>
<evidence type="ECO:0000256" key="8">
    <source>
        <dbReference type="RuleBase" id="RU004915"/>
    </source>
</evidence>
<feature type="region of interest" description="Disordered" evidence="9">
    <location>
        <begin position="33"/>
        <end position="67"/>
    </location>
</feature>
<evidence type="ECO:0000256" key="1">
    <source>
        <dbReference type="ARBA" id="ARBA00000237"/>
    </source>
</evidence>
<feature type="signal peptide" evidence="10">
    <location>
        <begin position="1"/>
        <end position="23"/>
    </location>
</feature>
<evidence type="ECO:0000256" key="9">
    <source>
        <dbReference type="SAM" id="MobiDB-lite"/>
    </source>
</evidence>